<comment type="caution">
    <text evidence="3">The sequence shown here is derived from an EMBL/GenBank/DDBJ whole genome shotgun (WGS) entry which is preliminary data.</text>
</comment>
<evidence type="ECO:0000259" key="2">
    <source>
        <dbReference type="Pfam" id="PF12323"/>
    </source>
</evidence>
<organism evidence="3">
    <name type="scientific">marine sediment metagenome</name>
    <dbReference type="NCBI Taxonomy" id="412755"/>
    <lineage>
        <taxon>unclassified sequences</taxon>
        <taxon>metagenomes</taxon>
        <taxon>ecological metagenomes</taxon>
    </lineage>
</organism>
<protein>
    <recommendedName>
        <fullName evidence="2">Transposase putative helix-turn-helix domain-containing protein</fullName>
    </recommendedName>
</protein>
<dbReference type="Pfam" id="PF12323">
    <property type="entry name" value="HTH_OrfB_IS605"/>
    <property type="match status" value="1"/>
</dbReference>
<feature type="domain" description="Transposase putative helix-turn-helix" evidence="2">
    <location>
        <begin position="1"/>
        <end position="46"/>
    </location>
</feature>
<name>A0A0F9BTE8_9ZZZZ</name>
<gene>
    <name evidence="3" type="ORF">LCGC14_2690210</name>
</gene>
<evidence type="ECO:0000313" key="3">
    <source>
        <dbReference type="EMBL" id="KKK93704.1"/>
    </source>
</evidence>
<feature type="compositionally biased region" description="Basic residues" evidence="1">
    <location>
        <begin position="105"/>
        <end position="114"/>
    </location>
</feature>
<dbReference type="InterPro" id="IPR021027">
    <property type="entry name" value="Transposase_put_HTH"/>
</dbReference>
<accession>A0A0F9BTE8</accession>
<dbReference type="EMBL" id="LAZR01047662">
    <property type="protein sequence ID" value="KKK93704.1"/>
    <property type="molecule type" value="Genomic_DNA"/>
</dbReference>
<proteinExistence type="predicted"/>
<sequence length="125" mass="15399">MINKAFKYRIYPMKSQEEKFFQHFGCQRFVWNYFLNKRIEFYAKYKDDIKSKKVKALNYYDNANELVKLKKEFPWLSDCNSQSLQQTLKDLDKAYKSFFNKSHKFPRFKSKKNPKQSFRIPQHIK</sequence>
<dbReference type="AlphaFoldDB" id="A0A0F9BTE8"/>
<evidence type="ECO:0000256" key="1">
    <source>
        <dbReference type="SAM" id="MobiDB-lite"/>
    </source>
</evidence>
<reference evidence="3" key="1">
    <citation type="journal article" date="2015" name="Nature">
        <title>Complex archaea that bridge the gap between prokaryotes and eukaryotes.</title>
        <authorList>
            <person name="Spang A."/>
            <person name="Saw J.H."/>
            <person name="Jorgensen S.L."/>
            <person name="Zaremba-Niedzwiedzka K."/>
            <person name="Martijn J."/>
            <person name="Lind A.E."/>
            <person name="van Eijk R."/>
            <person name="Schleper C."/>
            <person name="Guy L."/>
            <person name="Ettema T.J."/>
        </authorList>
    </citation>
    <scope>NUCLEOTIDE SEQUENCE</scope>
</reference>
<feature type="non-terminal residue" evidence="3">
    <location>
        <position position="125"/>
    </location>
</feature>
<feature type="region of interest" description="Disordered" evidence="1">
    <location>
        <begin position="105"/>
        <end position="125"/>
    </location>
</feature>